<proteinExistence type="predicted"/>
<reference evidence="2 3" key="1">
    <citation type="journal article" date="2015" name="Genome Announc.">
        <title>Expanding the biotechnology potential of lactobacilli through comparative genomics of 213 strains and associated genera.</title>
        <authorList>
            <person name="Sun Z."/>
            <person name="Harris H.M."/>
            <person name="McCann A."/>
            <person name="Guo C."/>
            <person name="Argimon S."/>
            <person name="Zhang W."/>
            <person name="Yang X."/>
            <person name="Jeffery I.B."/>
            <person name="Cooney J.C."/>
            <person name="Kagawa T.F."/>
            <person name="Liu W."/>
            <person name="Song Y."/>
            <person name="Salvetti E."/>
            <person name="Wrobel A."/>
            <person name="Rasinkangas P."/>
            <person name="Parkhill J."/>
            <person name="Rea M.C."/>
            <person name="O'Sullivan O."/>
            <person name="Ritari J."/>
            <person name="Douillard F.P."/>
            <person name="Paul Ross R."/>
            <person name="Yang R."/>
            <person name="Briner A.E."/>
            <person name="Felis G.E."/>
            <person name="de Vos W.M."/>
            <person name="Barrangou R."/>
            <person name="Klaenhammer T.R."/>
            <person name="Caufield P.W."/>
            <person name="Cui Y."/>
            <person name="Zhang H."/>
            <person name="O'Toole P.W."/>
        </authorList>
    </citation>
    <scope>NUCLEOTIDE SEQUENCE [LARGE SCALE GENOMIC DNA]</scope>
    <source>
        <strain evidence="2 3">DSM 20515</strain>
    </source>
</reference>
<dbReference type="EMBL" id="AYYR01000009">
    <property type="protein sequence ID" value="KRM77607.1"/>
    <property type="molecule type" value="Genomic_DNA"/>
</dbReference>
<dbReference type="InterPro" id="IPR029058">
    <property type="entry name" value="AB_hydrolase_fold"/>
</dbReference>
<dbReference type="AlphaFoldDB" id="A0A0R2BER0"/>
<dbReference type="Gene3D" id="3.40.50.1820">
    <property type="entry name" value="alpha/beta hydrolase"/>
    <property type="match status" value="1"/>
</dbReference>
<dbReference type="RefSeq" id="WP_056996011.1">
    <property type="nucleotide sequence ID" value="NZ_AYYR01000009.1"/>
</dbReference>
<dbReference type="SUPFAM" id="SSF53474">
    <property type="entry name" value="alpha/beta-Hydrolases"/>
    <property type="match status" value="1"/>
</dbReference>
<protein>
    <recommendedName>
        <fullName evidence="1">Serine aminopeptidase S33 domain-containing protein</fullName>
    </recommendedName>
</protein>
<feature type="domain" description="Serine aminopeptidase S33" evidence="1">
    <location>
        <begin position="32"/>
        <end position="145"/>
    </location>
</feature>
<dbReference type="InterPro" id="IPR022742">
    <property type="entry name" value="Hydrolase_4"/>
</dbReference>
<dbReference type="Pfam" id="PF12146">
    <property type="entry name" value="Hydrolase_4"/>
    <property type="match status" value="1"/>
</dbReference>
<sequence length="260" mass="28696">MTEKNIEVLRDNLTIRGTLLTPDDATIYDVAILMHGFTSNRGFTPDHILYNLSRKLLKHGIASLRFDFNGHGKSDGKFEDMTVPNEISDAEAILSYVRKLPEARHIYLMGHSQGGVVASMLGGLYPEFVTKIVLMAPAATLKDDAIEGVLQGTTYDPNHVPDKLLVRPDEGLSVGGAYLRSAQVLPIYEVAQRYHGPVTIIHGDHDVVVNIKASKRYEAVYENATLHVLKDADHSFINASREAVTDLATQAIVKQVQLNH</sequence>
<evidence type="ECO:0000313" key="3">
    <source>
        <dbReference type="Proteomes" id="UP000051845"/>
    </source>
</evidence>
<evidence type="ECO:0000313" key="2">
    <source>
        <dbReference type="EMBL" id="KRM77607.1"/>
    </source>
</evidence>
<comment type="caution">
    <text evidence="2">The sequence shown here is derived from an EMBL/GenBank/DDBJ whole genome shotgun (WGS) entry which is preliminary data.</text>
</comment>
<evidence type="ECO:0000259" key="1">
    <source>
        <dbReference type="Pfam" id="PF12146"/>
    </source>
</evidence>
<dbReference type="PANTHER" id="PTHR43265">
    <property type="entry name" value="ESTERASE ESTD"/>
    <property type="match status" value="1"/>
</dbReference>
<dbReference type="Proteomes" id="UP000051845">
    <property type="component" value="Unassembled WGS sequence"/>
</dbReference>
<name>A0A0R2BER0_SECCO</name>
<dbReference type="PATRIC" id="fig|1423733.4.peg.3091"/>
<organism evidence="2 3">
    <name type="scientific">Secundilactobacillus collinoides DSM 20515 = JCM 1123</name>
    <dbReference type="NCBI Taxonomy" id="1423733"/>
    <lineage>
        <taxon>Bacteria</taxon>
        <taxon>Bacillati</taxon>
        <taxon>Bacillota</taxon>
        <taxon>Bacilli</taxon>
        <taxon>Lactobacillales</taxon>
        <taxon>Lactobacillaceae</taxon>
        <taxon>Secundilactobacillus</taxon>
    </lineage>
</organism>
<dbReference type="PANTHER" id="PTHR43265:SF1">
    <property type="entry name" value="ESTERASE ESTD"/>
    <property type="match status" value="1"/>
</dbReference>
<accession>A0A0R2BER0</accession>
<dbReference type="InterPro" id="IPR053145">
    <property type="entry name" value="AB_hydrolase_Est10"/>
</dbReference>
<dbReference type="STRING" id="33960.TY91_01860"/>
<gene>
    <name evidence="2" type="ORF">FC82_GL002965</name>
</gene>
<dbReference type="GO" id="GO:0052689">
    <property type="term" value="F:carboxylic ester hydrolase activity"/>
    <property type="evidence" value="ECO:0007669"/>
    <property type="project" value="TreeGrafter"/>
</dbReference>